<proteinExistence type="predicted"/>
<protein>
    <submittedName>
        <fullName evidence="1">Transferase</fullName>
    </submittedName>
</protein>
<keyword evidence="1" id="KW-0808">Transferase</keyword>
<reference evidence="1 4" key="1">
    <citation type="submission" date="2015-09" db="EMBL/GenBank/DDBJ databases">
        <title>Draft genome sequence of Acidiplasma aeolicum DSM 18409.</title>
        <authorList>
            <person name="Hemp J."/>
        </authorList>
    </citation>
    <scope>NUCLEOTIDE SEQUENCE [LARGE SCALE GENOMIC DNA]</scope>
    <source>
        <strain evidence="1 4">V</strain>
    </source>
</reference>
<reference evidence="2 3" key="2">
    <citation type="submission" date="2015-09" db="EMBL/GenBank/DDBJ databases">
        <title>Heavy metals and arsenic resistance mechanisms in polyextremophilic archaea of the family Ferroplasmaceae.</title>
        <authorList>
            <person name="Bulaev A.G."/>
            <person name="Kanygina A.V."/>
        </authorList>
    </citation>
    <scope>NUCLEOTIDE SEQUENCE [LARGE SCALE GENOMIC DNA]</scope>
    <source>
        <strain evidence="2 3">VT</strain>
    </source>
</reference>
<dbReference type="EMBL" id="LKBG01000078">
    <property type="protein sequence ID" value="KQB35835.1"/>
    <property type="molecule type" value="Genomic_DNA"/>
</dbReference>
<evidence type="ECO:0000313" key="2">
    <source>
        <dbReference type="EMBL" id="KQB35835.1"/>
    </source>
</evidence>
<dbReference type="GO" id="GO:0016740">
    <property type="term" value="F:transferase activity"/>
    <property type="evidence" value="ECO:0007669"/>
    <property type="project" value="UniProtKB-KW"/>
</dbReference>
<comment type="caution">
    <text evidence="1">The sequence shown here is derived from an EMBL/GenBank/DDBJ whole genome shotgun (WGS) entry which is preliminary data.</text>
</comment>
<gene>
    <name evidence="2" type="ORF">AOG54_02700</name>
    <name evidence="1" type="ORF">SE19_03870</name>
</gene>
<dbReference type="Proteomes" id="UP000050515">
    <property type="component" value="Unassembled WGS sequence"/>
</dbReference>
<dbReference type="Proteomes" id="UP000050320">
    <property type="component" value="Unassembled WGS sequence"/>
</dbReference>
<dbReference type="AlphaFoldDB" id="A0A0P9CMN1"/>
<dbReference type="PATRIC" id="fig|507754.4.peg.1715"/>
<sequence>MAGKIKLRGIIMLDGNVLPDARIYIHIKGYSRAHVTHVDIESTELKKIILPHHSDYPEISWDSESVDIPVKGHLITIIDKTLGNLIKLNGNIYVGGKGKGIFLGFHKEQIKKLEEYGASIGIKSKKLKKLE</sequence>
<evidence type="ECO:0000313" key="1">
    <source>
        <dbReference type="EMBL" id="KPV46800.1"/>
    </source>
</evidence>
<dbReference type="EMBL" id="LJCQ01000179">
    <property type="protein sequence ID" value="KPV46800.1"/>
    <property type="molecule type" value="Genomic_DNA"/>
</dbReference>
<dbReference type="OrthoDB" id="57125at2157"/>
<evidence type="ECO:0000313" key="3">
    <source>
        <dbReference type="Proteomes" id="UP000050320"/>
    </source>
</evidence>
<name>A0A0P9CMN1_9ARCH</name>
<evidence type="ECO:0000313" key="4">
    <source>
        <dbReference type="Proteomes" id="UP000050515"/>
    </source>
</evidence>
<dbReference type="RefSeq" id="WP_054964089.1">
    <property type="nucleotide sequence ID" value="NZ_LJCQ01000179.1"/>
</dbReference>
<keyword evidence="3" id="KW-1185">Reference proteome</keyword>
<accession>A0A0P9CMN1</accession>
<organism evidence="1 4">
    <name type="scientific">Acidiplasma aeolicum</name>
    <dbReference type="NCBI Taxonomy" id="507754"/>
    <lineage>
        <taxon>Archaea</taxon>
        <taxon>Methanobacteriati</taxon>
        <taxon>Thermoplasmatota</taxon>
        <taxon>Thermoplasmata</taxon>
        <taxon>Thermoplasmatales</taxon>
        <taxon>Ferroplasmaceae</taxon>
        <taxon>Acidiplasma</taxon>
    </lineage>
</organism>